<evidence type="ECO:0000313" key="4">
    <source>
        <dbReference type="Proteomes" id="UP000679779"/>
    </source>
</evidence>
<feature type="domain" description="DUF6199" evidence="2">
    <location>
        <begin position="5"/>
        <end position="63"/>
    </location>
</feature>
<organism evidence="3 4">
    <name type="scientific">Paenibacillus albilobatus</name>
    <dbReference type="NCBI Taxonomy" id="2716884"/>
    <lineage>
        <taxon>Bacteria</taxon>
        <taxon>Bacillati</taxon>
        <taxon>Bacillota</taxon>
        <taxon>Bacilli</taxon>
        <taxon>Bacillales</taxon>
        <taxon>Paenibacillaceae</taxon>
        <taxon>Paenibacillus</taxon>
    </lineage>
</organism>
<evidence type="ECO:0000259" key="2">
    <source>
        <dbReference type="Pfam" id="PF19701"/>
    </source>
</evidence>
<dbReference type="InterPro" id="IPR045679">
    <property type="entry name" value="DUF6199"/>
</dbReference>
<name>A0A920CC22_9BACL</name>
<dbReference type="Proteomes" id="UP000679779">
    <property type="component" value="Unassembled WGS sequence"/>
</dbReference>
<reference evidence="3" key="1">
    <citation type="submission" date="2021-03" db="EMBL/GenBank/DDBJ databases">
        <title>Antimicrobial resistance genes in bacteria isolated from Japanese honey, and their potential for conferring macrolide and lincosamide resistance in the American foulbrood pathogen Paenibacillus larvae.</title>
        <authorList>
            <person name="Okamoto M."/>
            <person name="Kumagai M."/>
            <person name="Kanamori H."/>
            <person name="Takamatsu D."/>
        </authorList>
    </citation>
    <scope>NUCLEOTIDE SEQUENCE</scope>
    <source>
        <strain evidence="3">J2TS6</strain>
    </source>
</reference>
<dbReference type="AlphaFoldDB" id="A0A920CC22"/>
<evidence type="ECO:0000313" key="3">
    <source>
        <dbReference type="EMBL" id="GIO31092.1"/>
    </source>
</evidence>
<keyword evidence="1" id="KW-0812">Transmembrane</keyword>
<dbReference type="EMBL" id="BORQ01000002">
    <property type="protein sequence ID" value="GIO31092.1"/>
    <property type="molecule type" value="Genomic_DNA"/>
</dbReference>
<keyword evidence="1" id="KW-0472">Membrane</keyword>
<keyword evidence="4" id="KW-1185">Reference proteome</keyword>
<gene>
    <name evidence="3" type="ORF">J2TS6_22330</name>
</gene>
<evidence type="ECO:0000256" key="1">
    <source>
        <dbReference type="SAM" id="Phobius"/>
    </source>
</evidence>
<sequence>MLMFAGIICIAIGLINVINPNFAWYLKESWKVDGDSEPSDTYIALTKIGGVIAIVFGVIFFFTGIFS</sequence>
<accession>A0A920CC22</accession>
<feature type="transmembrane region" description="Helical" evidence="1">
    <location>
        <begin position="42"/>
        <end position="66"/>
    </location>
</feature>
<comment type="caution">
    <text evidence="3">The sequence shown here is derived from an EMBL/GenBank/DDBJ whole genome shotgun (WGS) entry which is preliminary data.</text>
</comment>
<proteinExistence type="predicted"/>
<dbReference type="RefSeq" id="WP_328803759.1">
    <property type="nucleotide sequence ID" value="NZ_BORQ01000002.1"/>
</dbReference>
<keyword evidence="1" id="KW-1133">Transmembrane helix</keyword>
<protein>
    <recommendedName>
        <fullName evidence="2">DUF6199 domain-containing protein</fullName>
    </recommendedName>
</protein>
<dbReference type="Pfam" id="PF19701">
    <property type="entry name" value="DUF6199"/>
    <property type="match status" value="1"/>
</dbReference>